<evidence type="ECO:0000313" key="10">
    <source>
        <dbReference type="Proteomes" id="UP000237350"/>
    </source>
</evidence>
<evidence type="ECO:0000256" key="3">
    <source>
        <dbReference type="ARBA" id="ARBA00022475"/>
    </source>
</evidence>
<dbReference type="InterPro" id="IPR035906">
    <property type="entry name" value="MetI-like_sf"/>
</dbReference>
<feature type="transmembrane region" description="Helical" evidence="7">
    <location>
        <begin position="267"/>
        <end position="289"/>
    </location>
</feature>
<feature type="domain" description="ABC transmembrane type-1" evidence="8">
    <location>
        <begin position="74"/>
        <end position="289"/>
    </location>
</feature>
<dbReference type="PANTHER" id="PTHR30193">
    <property type="entry name" value="ABC TRANSPORTER PERMEASE PROTEIN"/>
    <property type="match status" value="1"/>
</dbReference>
<keyword evidence="4 7" id="KW-0812">Transmembrane</keyword>
<comment type="caution">
    <text evidence="9">The sequence shown here is derived from an EMBL/GenBank/DDBJ whole genome shotgun (WGS) entry which is preliminary data.</text>
</comment>
<evidence type="ECO:0000259" key="8">
    <source>
        <dbReference type="PROSITE" id="PS50928"/>
    </source>
</evidence>
<comment type="subcellular location">
    <subcellularLocation>
        <location evidence="1 7">Cell membrane</location>
        <topology evidence="1 7">Multi-pass membrane protein</topology>
    </subcellularLocation>
</comment>
<evidence type="ECO:0000256" key="7">
    <source>
        <dbReference type="RuleBase" id="RU363032"/>
    </source>
</evidence>
<feature type="transmembrane region" description="Helical" evidence="7">
    <location>
        <begin position="106"/>
        <end position="132"/>
    </location>
</feature>
<dbReference type="PROSITE" id="PS50928">
    <property type="entry name" value="ABC_TM1"/>
    <property type="match status" value="1"/>
</dbReference>
<dbReference type="CDD" id="cd06261">
    <property type="entry name" value="TM_PBP2"/>
    <property type="match status" value="1"/>
</dbReference>
<sequence length="298" mass="33440">MVAKVLTLRRQTLGTVLVLLLPALVIYTLFVVYPVLQAMVYSLYRWNGFGPLNDFRGLENFARLFGNAVFLGAIRNSFLIMIFSLMVQLPLAMVLALIVHKSDFPLAVLFRTVFFLPFVMSEIVTGVLWQFIYHPQYGLVNYVIQLFNPGAERVALLANPDTVLGAILIVILWKYFGLHMTIYIAGLQGIPNELYDAARIDGAGDVQVIRRIVLPLLRPTIMISVFFSIIGSLQVFDIIWAMGRGGPVNASETMVTFMYKFGLERYAIGYGSAVAVTIFLICLSFSVIYQRFLVRTVG</sequence>
<feature type="transmembrane region" description="Helical" evidence="7">
    <location>
        <begin position="78"/>
        <end position="99"/>
    </location>
</feature>
<dbReference type="GO" id="GO:0005886">
    <property type="term" value="C:plasma membrane"/>
    <property type="evidence" value="ECO:0007669"/>
    <property type="project" value="UniProtKB-SubCell"/>
</dbReference>
<feature type="transmembrane region" description="Helical" evidence="7">
    <location>
        <begin position="12"/>
        <end position="36"/>
    </location>
</feature>
<keyword evidence="3" id="KW-1003">Cell membrane</keyword>
<dbReference type="PANTHER" id="PTHR30193:SF37">
    <property type="entry name" value="INNER MEMBRANE ABC TRANSPORTER PERMEASE PROTEIN YCJO"/>
    <property type="match status" value="1"/>
</dbReference>
<evidence type="ECO:0000256" key="6">
    <source>
        <dbReference type="ARBA" id="ARBA00023136"/>
    </source>
</evidence>
<evidence type="ECO:0000256" key="2">
    <source>
        <dbReference type="ARBA" id="ARBA00022448"/>
    </source>
</evidence>
<reference evidence="10" key="1">
    <citation type="submission" date="2015-12" db="EMBL/GenBank/DDBJ databases">
        <authorList>
            <person name="Lodha T.D."/>
            <person name="Chintalapati S."/>
            <person name="Chintalapati V.R."/>
            <person name="Sravanthi T."/>
        </authorList>
    </citation>
    <scope>NUCLEOTIDE SEQUENCE [LARGE SCALE GENOMIC DNA]</scope>
    <source>
        <strain evidence="10">JC133</strain>
    </source>
</reference>
<gene>
    <name evidence="9" type="ORF">AU468_09700</name>
</gene>
<dbReference type="Gene3D" id="1.10.3720.10">
    <property type="entry name" value="MetI-like"/>
    <property type="match status" value="1"/>
</dbReference>
<proteinExistence type="inferred from homology"/>
<evidence type="ECO:0000313" key="9">
    <source>
        <dbReference type="EMBL" id="POR00339.1"/>
    </source>
</evidence>
<evidence type="ECO:0000256" key="1">
    <source>
        <dbReference type="ARBA" id="ARBA00004651"/>
    </source>
</evidence>
<dbReference type="Proteomes" id="UP000237350">
    <property type="component" value="Unassembled WGS sequence"/>
</dbReference>
<evidence type="ECO:0000256" key="4">
    <source>
        <dbReference type="ARBA" id="ARBA00022692"/>
    </source>
</evidence>
<comment type="similarity">
    <text evidence="7">Belongs to the binding-protein-dependent transport system permease family.</text>
</comment>
<dbReference type="Pfam" id="PF00528">
    <property type="entry name" value="BPD_transp_1"/>
    <property type="match status" value="1"/>
</dbReference>
<dbReference type="RefSeq" id="WP_245874167.1">
    <property type="nucleotide sequence ID" value="NZ_LPWH01000076.1"/>
</dbReference>
<keyword evidence="5 7" id="KW-1133">Transmembrane helix</keyword>
<feature type="transmembrane region" description="Helical" evidence="7">
    <location>
        <begin position="163"/>
        <end position="185"/>
    </location>
</feature>
<name>A0A2S4JLE0_9SPIO</name>
<dbReference type="InterPro" id="IPR051393">
    <property type="entry name" value="ABC_transporter_permease"/>
</dbReference>
<dbReference type="InterPro" id="IPR000515">
    <property type="entry name" value="MetI-like"/>
</dbReference>
<dbReference type="GO" id="GO:0055085">
    <property type="term" value="P:transmembrane transport"/>
    <property type="evidence" value="ECO:0007669"/>
    <property type="project" value="InterPro"/>
</dbReference>
<organism evidence="9 10">
    <name type="scientific">Alkalispirochaeta sphaeroplastigenens</name>
    <dbReference type="NCBI Taxonomy" id="1187066"/>
    <lineage>
        <taxon>Bacteria</taxon>
        <taxon>Pseudomonadati</taxon>
        <taxon>Spirochaetota</taxon>
        <taxon>Spirochaetia</taxon>
        <taxon>Spirochaetales</taxon>
        <taxon>Spirochaetaceae</taxon>
        <taxon>Alkalispirochaeta</taxon>
    </lineage>
</organism>
<protein>
    <submittedName>
        <fullName evidence="9">Sugar ABC transporter permease</fullName>
    </submittedName>
</protein>
<keyword evidence="2 7" id="KW-0813">Transport</keyword>
<keyword evidence="6 7" id="KW-0472">Membrane</keyword>
<evidence type="ECO:0000256" key="5">
    <source>
        <dbReference type="ARBA" id="ARBA00022989"/>
    </source>
</evidence>
<feature type="transmembrane region" description="Helical" evidence="7">
    <location>
        <begin position="220"/>
        <end position="242"/>
    </location>
</feature>
<dbReference type="AlphaFoldDB" id="A0A2S4JLE0"/>
<dbReference type="SUPFAM" id="SSF161098">
    <property type="entry name" value="MetI-like"/>
    <property type="match status" value="1"/>
</dbReference>
<accession>A0A2S4JLE0</accession>
<keyword evidence="10" id="KW-1185">Reference proteome</keyword>
<dbReference type="EMBL" id="LPWH01000076">
    <property type="protein sequence ID" value="POR00339.1"/>
    <property type="molecule type" value="Genomic_DNA"/>
</dbReference>